<dbReference type="GO" id="GO:0016811">
    <property type="term" value="F:hydrolase activity, acting on carbon-nitrogen (but not peptide) bonds, in linear amides"/>
    <property type="evidence" value="ECO:0007669"/>
    <property type="project" value="TreeGrafter"/>
</dbReference>
<dbReference type="GO" id="GO:0009231">
    <property type="term" value="P:riboflavin biosynthetic process"/>
    <property type="evidence" value="ECO:0007669"/>
    <property type="project" value="TreeGrafter"/>
</dbReference>
<evidence type="ECO:0000256" key="6">
    <source>
        <dbReference type="SAM" id="SignalP"/>
    </source>
</evidence>
<accession>A0AB74UUE1</accession>
<keyword evidence="6" id="KW-0732">Signal</keyword>
<evidence type="ECO:0000256" key="1">
    <source>
        <dbReference type="ARBA" id="ARBA00001947"/>
    </source>
</evidence>
<name>A0AB74UUE1_9GAMM</name>
<evidence type="ECO:0000256" key="5">
    <source>
        <dbReference type="ARBA" id="ARBA00024029"/>
    </source>
</evidence>
<evidence type="ECO:0000313" key="7">
    <source>
        <dbReference type="EMBL" id="XIA18312.1"/>
    </source>
</evidence>
<dbReference type="InterPro" id="IPR003785">
    <property type="entry name" value="Creatininase/forma_Hydrolase"/>
</dbReference>
<dbReference type="EMBL" id="CP170721">
    <property type="protein sequence ID" value="XIA18312.1"/>
    <property type="molecule type" value="Genomic_DNA"/>
</dbReference>
<dbReference type="PANTHER" id="PTHR35005:SF1">
    <property type="entry name" value="2-AMINO-5-FORMYLAMINO-6-RIBOSYLAMINOPYRIMIDIN-4(3H)-ONE 5'-MONOPHOSPHATE DEFORMYLASE"/>
    <property type="match status" value="1"/>
</dbReference>
<dbReference type="AlphaFoldDB" id="A0AB74UUE1"/>
<dbReference type="Pfam" id="PF02633">
    <property type="entry name" value="Creatininase"/>
    <property type="match status" value="1"/>
</dbReference>
<protein>
    <submittedName>
        <fullName evidence="7">Creatininase family protein</fullName>
    </submittedName>
</protein>
<comment type="similarity">
    <text evidence="5">Belongs to the creatininase superfamily.</text>
</comment>
<dbReference type="GO" id="GO:0046872">
    <property type="term" value="F:metal ion binding"/>
    <property type="evidence" value="ECO:0007669"/>
    <property type="project" value="UniProtKB-KW"/>
</dbReference>
<keyword evidence="4" id="KW-0862">Zinc</keyword>
<keyword evidence="3" id="KW-0378">Hydrolase</keyword>
<dbReference type="PANTHER" id="PTHR35005">
    <property type="entry name" value="3-DEHYDRO-SCYLLO-INOSOSE HYDROLASE"/>
    <property type="match status" value="1"/>
</dbReference>
<evidence type="ECO:0000256" key="3">
    <source>
        <dbReference type="ARBA" id="ARBA00022801"/>
    </source>
</evidence>
<dbReference type="Gene3D" id="3.40.50.10310">
    <property type="entry name" value="Creatininase"/>
    <property type="match status" value="1"/>
</dbReference>
<proteinExistence type="inferred from homology"/>
<feature type="chain" id="PRO_5044494688" evidence="6">
    <location>
        <begin position="27"/>
        <end position="273"/>
    </location>
</feature>
<sequence length="273" mass="28988">MRKFLLNHRKLLGLALLLMLAQAACAQPPTVQLQELTWTELRARIETGSTTVIIPIGGTEQSGPYIALGKHNARAAALAERIARALGNALVAPVVAYVPEGNIAPPSGHMRFPGTITVPDAAFEQMLASAAESLAAHGFRHVVLLGDHGGYQRDLRRVVDRLNKHWAGSPKHAFAPPEYYAASSTGYAALLRRRGYRDDEIGTHAALADTSLQLAVAPSMVRADTLRHANAPGAADGVYGGDPRRATAALGQLGVDLIVAQTVEAIRKDVAGH</sequence>
<gene>
    <name evidence="7" type="ORF">ACFYG5_17415</name>
</gene>
<organism evidence="7">
    <name type="scientific">Rhodanobacter sp. FW102-FHT14D07</name>
    <dbReference type="NCBI Taxonomy" id="3351462"/>
    <lineage>
        <taxon>Bacteria</taxon>
        <taxon>Pseudomonadati</taxon>
        <taxon>Pseudomonadota</taxon>
        <taxon>Gammaproteobacteria</taxon>
        <taxon>Lysobacterales</taxon>
        <taxon>Rhodanobacteraceae</taxon>
        <taxon>Rhodanobacter</taxon>
    </lineage>
</organism>
<comment type="cofactor">
    <cofactor evidence="1">
        <name>Zn(2+)</name>
        <dbReference type="ChEBI" id="CHEBI:29105"/>
    </cofactor>
</comment>
<dbReference type="RefSeq" id="WP_395120542.1">
    <property type="nucleotide sequence ID" value="NZ_CP170721.1"/>
</dbReference>
<evidence type="ECO:0000256" key="4">
    <source>
        <dbReference type="ARBA" id="ARBA00022833"/>
    </source>
</evidence>
<reference evidence="7" key="1">
    <citation type="submission" date="2024-10" db="EMBL/GenBank/DDBJ databases">
        <authorList>
            <person name="Lesea H.P."/>
            <person name="Kuehl J.V."/>
            <person name="Chandonia J.-M."/>
        </authorList>
    </citation>
    <scope>NUCLEOTIDE SEQUENCE</scope>
    <source>
        <strain evidence="7">FW102-FHT14D07</strain>
    </source>
</reference>
<evidence type="ECO:0000256" key="2">
    <source>
        <dbReference type="ARBA" id="ARBA00022723"/>
    </source>
</evidence>
<feature type="signal peptide" evidence="6">
    <location>
        <begin position="1"/>
        <end position="26"/>
    </location>
</feature>
<dbReference type="SUPFAM" id="SSF102215">
    <property type="entry name" value="Creatininase"/>
    <property type="match status" value="1"/>
</dbReference>
<dbReference type="InterPro" id="IPR024087">
    <property type="entry name" value="Creatininase-like_sf"/>
</dbReference>
<keyword evidence="2" id="KW-0479">Metal-binding</keyword>